<dbReference type="RefSeq" id="WP_047214760.1">
    <property type="nucleotide sequence ID" value="NZ_CP011568.3"/>
</dbReference>
<organism evidence="1 2">
    <name type="scientific">Pandoraea thiooxydans</name>
    <dbReference type="NCBI Taxonomy" id="445709"/>
    <lineage>
        <taxon>Bacteria</taxon>
        <taxon>Pseudomonadati</taxon>
        <taxon>Pseudomonadota</taxon>
        <taxon>Betaproteobacteria</taxon>
        <taxon>Burkholderiales</taxon>
        <taxon>Burkholderiaceae</taxon>
        <taxon>Pandoraea</taxon>
    </lineage>
</organism>
<evidence type="ECO:0000313" key="2">
    <source>
        <dbReference type="Proteomes" id="UP000036700"/>
    </source>
</evidence>
<dbReference type="Proteomes" id="UP000036700">
    <property type="component" value="Chromosome"/>
</dbReference>
<gene>
    <name evidence="1" type="ORF">ABW99_12185</name>
</gene>
<dbReference type="KEGG" id="ptx:ABW99_12185"/>
<evidence type="ECO:0008006" key="3">
    <source>
        <dbReference type="Google" id="ProtNLM"/>
    </source>
</evidence>
<sequence length="223" mass="25403">MNRTAHRPVQTALASLACEFNLRPDNYIHATWLRQTWPGDRGEPARLGARGRTALARVLSRRYGLDEATHFDFSHEEYRLALLPPAVLMRLGDDCGLCLHRESLREAGGRRLQRTLNDTFGEATLAFVMQRVPPFDAIAESVEPLRQYPERAAARIRERGARLVLDFLAPAGKALLDRLQLKFPFGVAAQPPYLLNGMQRQQVSELIFLCLIPERLGEWDWLF</sequence>
<reference evidence="2" key="1">
    <citation type="submission" date="2015-06" db="EMBL/GenBank/DDBJ databases">
        <authorList>
            <person name="Lim Y.L."/>
            <person name="Ee R."/>
            <person name="Yong D."/>
            <person name="How K.Y."/>
            <person name="Yin W.F."/>
            <person name="Chan K.G."/>
        </authorList>
    </citation>
    <scope>NUCLEOTIDE SEQUENCE [LARGE SCALE GENOMIC DNA]</scope>
    <source>
        <strain evidence="2">DSM 25325</strain>
    </source>
</reference>
<dbReference type="OrthoDB" id="8928488at2"/>
<dbReference type="PATRIC" id="fig|445709.3.peg.2591"/>
<dbReference type="EMBL" id="CP011568">
    <property type="protein sequence ID" value="AKJ68865.1"/>
    <property type="molecule type" value="Genomic_DNA"/>
</dbReference>
<protein>
    <recommendedName>
        <fullName evidence="3">BcscK</fullName>
    </recommendedName>
</protein>
<accession>A0A0G3EPE6</accession>
<dbReference type="PROSITE" id="PS51257">
    <property type="entry name" value="PROKAR_LIPOPROTEIN"/>
    <property type="match status" value="1"/>
</dbReference>
<dbReference type="STRING" id="445709.ABW99_12185"/>
<proteinExistence type="predicted"/>
<dbReference type="AlphaFoldDB" id="A0A0G3EPE6"/>
<name>A0A0G3EPE6_9BURK</name>
<evidence type="ECO:0000313" key="1">
    <source>
        <dbReference type="EMBL" id="AKJ68865.1"/>
    </source>
</evidence>
<dbReference type="Pfam" id="PF09502">
    <property type="entry name" value="HrpB4"/>
    <property type="match status" value="1"/>
</dbReference>
<dbReference type="InterPro" id="IPR013393">
    <property type="entry name" value="T3SS_HrpB4"/>
</dbReference>
<keyword evidence="2" id="KW-1185">Reference proteome</keyword>